<dbReference type="EMBL" id="CP032157">
    <property type="protein sequence ID" value="AXY73626.1"/>
    <property type="molecule type" value="Genomic_DNA"/>
</dbReference>
<proteinExistence type="predicted"/>
<gene>
    <name evidence="1" type="ORF">D3H65_06355</name>
</gene>
<dbReference type="SUPFAM" id="SSF101898">
    <property type="entry name" value="NHL repeat"/>
    <property type="match status" value="1"/>
</dbReference>
<dbReference type="RefSeq" id="WP_119049462.1">
    <property type="nucleotide sequence ID" value="NZ_CP032157.1"/>
</dbReference>
<evidence type="ECO:0000313" key="2">
    <source>
        <dbReference type="Proteomes" id="UP000263900"/>
    </source>
</evidence>
<dbReference type="Pfam" id="PF20138">
    <property type="entry name" value="DUF6528"/>
    <property type="match status" value="1"/>
</dbReference>
<keyword evidence="2" id="KW-1185">Reference proteome</keyword>
<evidence type="ECO:0008006" key="3">
    <source>
        <dbReference type="Google" id="ProtNLM"/>
    </source>
</evidence>
<dbReference type="OrthoDB" id="1007317at2"/>
<dbReference type="KEGG" id="pseg:D3H65_06355"/>
<sequence>MKQTLLIITAGVLLSAGLYVSCKPEMTDHTATVHTAEQSNNTTAANPLAAASCCWVVTTNQANHKIEIYDPAVTDWNTSAALKHSWYPNASNGFTNPTVGWLQPSDARLRNSTFFGGQQMLVTDTKGFCAIIPYPALTGKQWAINLGEGVNPHSIELLPNGNVAIAASDANWVRVYTSSQGTWSTVNKSFALRAAHAVLWDPANNILWVTGWLPLVSDKHTDLANHILTALSITGTAANPILTEVVSRQSPLPSFWGHDIQPVIGDVNRLWVTTNAGVYLYNKTTRQFQTAPANIGNRTFVKGISNQPSGIVVLTRPDSIKTPIPPQPSTTNGWTTSYVDFYSATGAWQSSGHRNGASWYKGRIWTPDYQ</sequence>
<dbReference type="InterPro" id="IPR045383">
    <property type="entry name" value="DUF6528"/>
</dbReference>
<dbReference type="AlphaFoldDB" id="A0A3B7MKR8"/>
<evidence type="ECO:0000313" key="1">
    <source>
        <dbReference type="EMBL" id="AXY73626.1"/>
    </source>
</evidence>
<organism evidence="1 2">
    <name type="scientific">Paraflavitalea soli</name>
    <dbReference type="NCBI Taxonomy" id="2315862"/>
    <lineage>
        <taxon>Bacteria</taxon>
        <taxon>Pseudomonadati</taxon>
        <taxon>Bacteroidota</taxon>
        <taxon>Chitinophagia</taxon>
        <taxon>Chitinophagales</taxon>
        <taxon>Chitinophagaceae</taxon>
        <taxon>Paraflavitalea</taxon>
    </lineage>
</organism>
<accession>A0A3B7MKR8</accession>
<name>A0A3B7MKR8_9BACT</name>
<dbReference type="Proteomes" id="UP000263900">
    <property type="component" value="Chromosome"/>
</dbReference>
<protein>
    <recommendedName>
        <fullName evidence="3">SMP-30/Gluconolactonase/LRE-like region domain-containing protein</fullName>
    </recommendedName>
</protein>
<reference evidence="1 2" key="1">
    <citation type="submission" date="2018-09" db="EMBL/GenBank/DDBJ databases">
        <title>Genome sequencing of strain 6GH32-13.</title>
        <authorList>
            <person name="Weon H.-Y."/>
            <person name="Heo J."/>
            <person name="Kwon S.-W."/>
        </authorList>
    </citation>
    <scope>NUCLEOTIDE SEQUENCE [LARGE SCALE GENOMIC DNA]</scope>
    <source>
        <strain evidence="1 2">5GH32-13</strain>
    </source>
</reference>